<dbReference type="Proteomes" id="UP000299102">
    <property type="component" value="Unassembled WGS sequence"/>
</dbReference>
<dbReference type="EMBL" id="BGZK01001852">
    <property type="protein sequence ID" value="GBP87330.1"/>
    <property type="molecule type" value="Genomic_DNA"/>
</dbReference>
<feature type="region of interest" description="Disordered" evidence="1">
    <location>
        <begin position="43"/>
        <end position="85"/>
    </location>
</feature>
<evidence type="ECO:0000256" key="1">
    <source>
        <dbReference type="SAM" id="MobiDB-lite"/>
    </source>
</evidence>
<organism evidence="2 3">
    <name type="scientific">Eumeta variegata</name>
    <name type="common">Bagworm moth</name>
    <name type="synonym">Eumeta japonica</name>
    <dbReference type="NCBI Taxonomy" id="151549"/>
    <lineage>
        <taxon>Eukaryota</taxon>
        <taxon>Metazoa</taxon>
        <taxon>Ecdysozoa</taxon>
        <taxon>Arthropoda</taxon>
        <taxon>Hexapoda</taxon>
        <taxon>Insecta</taxon>
        <taxon>Pterygota</taxon>
        <taxon>Neoptera</taxon>
        <taxon>Endopterygota</taxon>
        <taxon>Lepidoptera</taxon>
        <taxon>Glossata</taxon>
        <taxon>Ditrysia</taxon>
        <taxon>Tineoidea</taxon>
        <taxon>Psychidae</taxon>
        <taxon>Oiketicinae</taxon>
        <taxon>Eumeta</taxon>
    </lineage>
</organism>
<accession>A0A4C1ZHN1</accession>
<feature type="compositionally biased region" description="Polar residues" evidence="1">
    <location>
        <begin position="48"/>
        <end position="67"/>
    </location>
</feature>
<protein>
    <submittedName>
        <fullName evidence="2">Uncharacterized protein</fullName>
    </submittedName>
</protein>
<reference evidence="2 3" key="1">
    <citation type="journal article" date="2019" name="Commun. Biol.">
        <title>The bagworm genome reveals a unique fibroin gene that provides high tensile strength.</title>
        <authorList>
            <person name="Kono N."/>
            <person name="Nakamura H."/>
            <person name="Ohtoshi R."/>
            <person name="Tomita M."/>
            <person name="Numata K."/>
            <person name="Arakawa K."/>
        </authorList>
    </citation>
    <scope>NUCLEOTIDE SEQUENCE [LARGE SCALE GENOMIC DNA]</scope>
</reference>
<gene>
    <name evidence="2" type="ORF">EVAR_69569_1</name>
</gene>
<keyword evidence="3" id="KW-1185">Reference proteome</keyword>
<evidence type="ECO:0000313" key="2">
    <source>
        <dbReference type="EMBL" id="GBP87330.1"/>
    </source>
</evidence>
<comment type="caution">
    <text evidence="2">The sequence shown here is derived from an EMBL/GenBank/DDBJ whole genome shotgun (WGS) entry which is preliminary data.</text>
</comment>
<sequence length="85" mass="9635">MPFYVNYVPSCSRDRNNTDKGHRQFPPPTQFLRCCQRGTIRCPPDPSKSPNDLCTDQQPTNHASPTTPEGLRCGVENLRPMFGQQ</sequence>
<evidence type="ECO:0000313" key="3">
    <source>
        <dbReference type="Proteomes" id="UP000299102"/>
    </source>
</evidence>
<name>A0A4C1ZHN1_EUMVA</name>
<proteinExistence type="predicted"/>
<dbReference type="AlphaFoldDB" id="A0A4C1ZHN1"/>